<feature type="compositionally biased region" description="Basic residues" evidence="1">
    <location>
        <begin position="1"/>
        <end position="11"/>
    </location>
</feature>
<evidence type="ECO:0000313" key="5">
    <source>
        <dbReference type="Proteomes" id="UP000479773"/>
    </source>
</evidence>
<dbReference type="Proteomes" id="UP000436803">
    <property type="component" value="Unassembled WGS sequence"/>
</dbReference>
<dbReference type="EMBL" id="VWAW01000004">
    <property type="protein sequence ID" value="KAA5176090.1"/>
    <property type="molecule type" value="Genomic_DNA"/>
</dbReference>
<proteinExistence type="predicted"/>
<evidence type="ECO:0000313" key="4">
    <source>
        <dbReference type="Proteomes" id="UP000436803"/>
    </source>
</evidence>
<feature type="region of interest" description="Disordered" evidence="1">
    <location>
        <begin position="1"/>
        <end position="25"/>
    </location>
</feature>
<sequence length="66" mass="6901">MQSAALRRKKSQGPLQGSARSAGVKPSLVRAFPEPLFPSSGASKPPTRTPTCFSTPNALLLSFLCG</sequence>
<organism evidence="3 4">
    <name type="scientific">Bacteroides fragilis</name>
    <dbReference type="NCBI Taxonomy" id="817"/>
    <lineage>
        <taxon>Bacteria</taxon>
        <taxon>Pseudomonadati</taxon>
        <taxon>Bacteroidota</taxon>
        <taxon>Bacteroidia</taxon>
        <taxon>Bacteroidales</taxon>
        <taxon>Bacteroidaceae</taxon>
        <taxon>Bacteroides</taxon>
    </lineage>
</organism>
<dbReference type="AlphaFoldDB" id="A0A3E5HX27"/>
<evidence type="ECO:0000313" key="3">
    <source>
        <dbReference type="EMBL" id="KAA5176090.1"/>
    </source>
</evidence>
<accession>A0A3E5HX27</accession>
<dbReference type="EMBL" id="VWEQ01000027">
    <property type="protein sequence ID" value="KAA4748211.1"/>
    <property type="molecule type" value="Genomic_DNA"/>
</dbReference>
<name>A0A3E5HX27_BACFG</name>
<protein>
    <submittedName>
        <fullName evidence="3">Uncharacterized protein</fullName>
    </submittedName>
</protein>
<comment type="caution">
    <text evidence="3">The sequence shown here is derived from an EMBL/GenBank/DDBJ whole genome shotgun (WGS) entry which is preliminary data.</text>
</comment>
<evidence type="ECO:0000313" key="2">
    <source>
        <dbReference type="EMBL" id="KAA4748211.1"/>
    </source>
</evidence>
<gene>
    <name evidence="3" type="ORF">F2Z29_05900</name>
    <name evidence="2" type="ORF">F3B44_21130</name>
</gene>
<evidence type="ECO:0000256" key="1">
    <source>
        <dbReference type="SAM" id="MobiDB-lite"/>
    </source>
</evidence>
<reference evidence="4 5" key="1">
    <citation type="journal article" date="2019" name="Nat. Med.">
        <title>A library of human gut bacterial isolates paired with longitudinal multiomics data enables mechanistic microbiome research.</title>
        <authorList>
            <person name="Poyet M."/>
            <person name="Groussin M."/>
            <person name="Gibbons S.M."/>
            <person name="Avila-Pacheco J."/>
            <person name="Jiang X."/>
            <person name="Kearney S.M."/>
            <person name="Perrotta A.R."/>
            <person name="Berdy B."/>
            <person name="Zhao S."/>
            <person name="Lieberman T.D."/>
            <person name="Swanson P.K."/>
            <person name="Smith M."/>
            <person name="Roesemann S."/>
            <person name="Alexander J.E."/>
            <person name="Rich S.A."/>
            <person name="Livny J."/>
            <person name="Vlamakis H."/>
            <person name="Clish C."/>
            <person name="Bullock K."/>
            <person name="Deik A."/>
            <person name="Scott J."/>
            <person name="Pierce K.A."/>
            <person name="Xavier R.J."/>
            <person name="Alm E.J."/>
        </authorList>
    </citation>
    <scope>NUCLEOTIDE SEQUENCE [LARGE SCALE GENOMIC DNA]</scope>
    <source>
        <strain evidence="2 5">BIOML-A106</strain>
        <strain evidence="3 4">BIOML-A7</strain>
    </source>
</reference>
<dbReference type="Proteomes" id="UP000479773">
    <property type="component" value="Unassembled WGS sequence"/>
</dbReference>